<dbReference type="AlphaFoldDB" id="A0A1R3KX17"/>
<evidence type="ECO:0000313" key="2">
    <source>
        <dbReference type="Proteomes" id="UP000187203"/>
    </source>
</evidence>
<accession>A0A1R3KX17</accession>
<dbReference type="EMBL" id="AWUE01010445">
    <property type="protein sequence ID" value="OMP11653.1"/>
    <property type="molecule type" value="Genomic_DNA"/>
</dbReference>
<comment type="caution">
    <text evidence="1">The sequence shown here is derived from an EMBL/GenBank/DDBJ whole genome shotgun (WGS) entry which is preliminary data.</text>
</comment>
<organism evidence="1 2">
    <name type="scientific">Corchorus olitorius</name>
    <dbReference type="NCBI Taxonomy" id="93759"/>
    <lineage>
        <taxon>Eukaryota</taxon>
        <taxon>Viridiplantae</taxon>
        <taxon>Streptophyta</taxon>
        <taxon>Embryophyta</taxon>
        <taxon>Tracheophyta</taxon>
        <taxon>Spermatophyta</taxon>
        <taxon>Magnoliopsida</taxon>
        <taxon>eudicotyledons</taxon>
        <taxon>Gunneridae</taxon>
        <taxon>Pentapetalae</taxon>
        <taxon>rosids</taxon>
        <taxon>malvids</taxon>
        <taxon>Malvales</taxon>
        <taxon>Malvaceae</taxon>
        <taxon>Grewioideae</taxon>
        <taxon>Apeibeae</taxon>
        <taxon>Corchorus</taxon>
    </lineage>
</organism>
<reference evidence="2" key="1">
    <citation type="submission" date="2013-09" db="EMBL/GenBank/DDBJ databases">
        <title>Corchorus olitorius genome sequencing.</title>
        <authorList>
            <person name="Alam M."/>
            <person name="Haque M.S."/>
            <person name="Islam M.S."/>
            <person name="Emdad E.M."/>
            <person name="Islam M.M."/>
            <person name="Ahmed B."/>
            <person name="Halim A."/>
            <person name="Hossen Q.M.M."/>
            <person name="Hossain M.Z."/>
            <person name="Ahmed R."/>
            <person name="Khan M.M."/>
            <person name="Islam R."/>
            <person name="Rashid M.M."/>
            <person name="Khan S.A."/>
            <person name="Rahman M.S."/>
            <person name="Alam M."/>
            <person name="Yahiya A.S."/>
            <person name="Khan M.S."/>
            <person name="Azam M.S."/>
            <person name="Haque T."/>
            <person name="Lashkar M.Z.H."/>
            <person name="Akhand A.I."/>
            <person name="Morshed G."/>
            <person name="Roy S."/>
            <person name="Uddin K.S."/>
            <person name="Rabeya T."/>
            <person name="Hossain A.S."/>
            <person name="Chowdhury A."/>
            <person name="Snigdha A.R."/>
            <person name="Mortoza M.S."/>
            <person name="Matin S.A."/>
            <person name="Hoque S.M.E."/>
            <person name="Islam M.K."/>
            <person name="Roy D.K."/>
            <person name="Haider R."/>
            <person name="Moosa M.M."/>
            <person name="Elias S.M."/>
            <person name="Hasan A.M."/>
            <person name="Jahan S."/>
            <person name="Shafiuddin M."/>
            <person name="Mahmood N."/>
            <person name="Shommy N.S."/>
        </authorList>
    </citation>
    <scope>NUCLEOTIDE SEQUENCE [LARGE SCALE GENOMIC DNA]</scope>
    <source>
        <strain evidence="2">cv. O-4</strain>
    </source>
</reference>
<evidence type="ECO:0000313" key="1">
    <source>
        <dbReference type="EMBL" id="OMP11653.1"/>
    </source>
</evidence>
<sequence>MLQRLKMKNPGRGVMNFFVYIWRMGEILVRILESVLKESAEGMEGVCVVWLLWWRDCAVCEVQGEADSIIVCVDECQQGESPAIRTSWP</sequence>
<proteinExistence type="predicted"/>
<gene>
    <name evidence="1" type="ORF">COLO4_03742</name>
</gene>
<keyword evidence="2" id="KW-1185">Reference proteome</keyword>
<name>A0A1R3KX17_9ROSI</name>
<dbReference type="Proteomes" id="UP000187203">
    <property type="component" value="Unassembled WGS sequence"/>
</dbReference>
<protein>
    <submittedName>
        <fullName evidence="1">Sucrose phosphate phosphatase</fullName>
    </submittedName>
</protein>